<protein>
    <submittedName>
        <fullName evidence="3">Uncharacterized protein LOC136085622</fullName>
    </submittedName>
</protein>
<dbReference type="PANTHER" id="PTHR47331">
    <property type="entry name" value="PHD-TYPE DOMAIN-CONTAINING PROTEIN"/>
    <property type="match status" value="1"/>
</dbReference>
<accession>A0ABM4CMI4</accession>
<dbReference type="RefSeq" id="XP_065663018.1">
    <property type="nucleotide sequence ID" value="XM_065806946.1"/>
</dbReference>
<dbReference type="InterPro" id="IPR041588">
    <property type="entry name" value="Integrase_H2C2"/>
</dbReference>
<dbReference type="InterPro" id="IPR043502">
    <property type="entry name" value="DNA/RNA_pol_sf"/>
</dbReference>
<proteinExistence type="predicted"/>
<dbReference type="GeneID" id="136085622"/>
<name>A0ABM4CMI4_HYDVU</name>
<evidence type="ECO:0000313" key="3">
    <source>
        <dbReference type="RefSeq" id="XP_065663018.1"/>
    </source>
</evidence>
<dbReference type="Pfam" id="PF05380">
    <property type="entry name" value="Peptidase_A17"/>
    <property type="match status" value="1"/>
</dbReference>
<dbReference type="Gene3D" id="3.30.420.10">
    <property type="entry name" value="Ribonuclease H-like superfamily/Ribonuclease H"/>
    <property type="match status" value="1"/>
</dbReference>
<dbReference type="Gene3D" id="1.10.340.70">
    <property type="match status" value="1"/>
</dbReference>
<dbReference type="Proteomes" id="UP001652625">
    <property type="component" value="Chromosome 09"/>
</dbReference>
<dbReference type="InterPro" id="IPR008042">
    <property type="entry name" value="Retrotrans_Pao"/>
</dbReference>
<organism evidence="2 3">
    <name type="scientific">Hydra vulgaris</name>
    <name type="common">Hydra</name>
    <name type="synonym">Hydra attenuata</name>
    <dbReference type="NCBI Taxonomy" id="6087"/>
    <lineage>
        <taxon>Eukaryota</taxon>
        <taxon>Metazoa</taxon>
        <taxon>Cnidaria</taxon>
        <taxon>Hydrozoa</taxon>
        <taxon>Hydroidolina</taxon>
        <taxon>Anthoathecata</taxon>
        <taxon>Aplanulata</taxon>
        <taxon>Hydridae</taxon>
        <taxon>Hydra</taxon>
    </lineage>
</organism>
<dbReference type="SUPFAM" id="SSF56672">
    <property type="entry name" value="DNA/RNA polymerases"/>
    <property type="match status" value="1"/>
</dbReference>
<dbReference type="Pfam" id="PF17921">
    <property type="entry name" value="Integrase_H2C2"/>
    <property type="match status" value="1"/>
</dbReference>
<sequence>MGQDRLSALALISIENKISRSLDCSDLIDEFASLKVRKDICSPLSGQHINIACNNYKHLKSLRLADYNNSKENLSVDILIGANFYWKFMENSIIRGVTGPVATKSKLGYLISGPTMVNRNQIGNSTVLSSHVLKVASDFNRELILIKNNLNLLWDDSKISESDKIVYENFQKNIKFNGAMYEVELPFKIDHPVIGDNYNLRKSRFLALEKKLASEKDLFASYKNIIKDQLSKDIIEKVSNLESNIGGIHYLPHRPVIRGDKLTSKVRLVFDTSACTSGPSLNECLFSGPSLTTSLYSTLLRFRAKRIALIADIEKAFLNIALAEKHRGFVRFICVTSFPFLSATLINHAKHYAANDFDFGKELIQSLHVDDLNAKGNFYLRKFESNSTELNSLIKEDNPTSSEINKVFGLKWDKIEDNFIFSFQDLLYLVDNRPTKRRDDILIEWNDIINDLGSVPFICIPRWYSKCVGSIQKIKFELYGFCHASLKAYGCCIYLRSSAEEIANSCLVTSKSRVSPLLKNTIPELELRAILLLANLFSVVYKELSCVLNISCVKLFSDSFICLYWVNNVNKKYEAFVQIRLEKIRSLSDINFWSYIESEKNSADIISRGCKFSTFQNNDLWFKGPSFLFNDFISWPSFDLRKQRDSLSVAALISSEHSIINLDFMNIKNFKTYDRLPKVTALVLRFVRIIKKEFINDFYTMTTLELNNAELLRIKFIQKSIFNSESYNRLERDLGFTVDELIRCQGRLSNAPIPFDFKFPIYLPNKSYLSNLIIFHYHYVTKHSGVKETLNELRTKFWLTKARSLIKTIIRNCYICRRFDSKPYKYPNSPPLPLSRVSDKYALKYVGVDLCGPIMIKNIYETNMMNKAWIFVATCCSTRFLYLDLVPDCTAKACILGLRRFISRYGAPL</sequence>
<dbReference type="InterPro" id="IPR036397">
    <property type="entry name" value="RNaseH_sf"/>
</dbReference>
<keyword evidence="2" id="KW-1185">Reference proteome</keyword>
<evidence type="ECO:0000259" key="1">
    <source>
        <dbReference type="Pfam" id="PF17921"/>
    </source>
</evidence>
<reference evidence="3" key="1">
    <citation type="submission" date="2025-08" db="UniProtKB">
        <authorList>
            <consortium name="RefSeq"/>
        </authorList>
    </citation>
    <scope>IDENTIFICATION</scope>
</reference>
<gene>
    <name evidence="3" type="primary">LOC136085622</name>
</gene>
<feature type="domain" description="Integrase zinc-binding" evidence="1">
    <location>
        <begin position="770"/>
        <end position="820"/>
    </location>
</feature>
<evidence type="ECO:0000313" key="2">
    <source>
        <dbReference type="Proteomes" id="UP001652625"/>
    </source>
</evidence>